<feature type="domain" description="Response regulatory" evidence="2">
    <location>
        <begin position="1"/>
        <end position="78"/>
    </location>
</feature>
<feature type="non-terminal residue" evidence="3">
    <location>
        <position position="1"/>
    </location>
</feature>
<dbReference type="Gene3D" id="3.40.50.2300">
    <property type="match status" value="1"/>
</dbReference>
<dbReference type="SUPFAM" id="SSF52172">
    <property type="entry name" value="CheY-like"/>
    <property type="match status" value="1"/>
</dbReference>
<dbReference type="EMBL" id="DUMN01000586">
    <property type="protein sequence ID" value="HHV69987.1"/>
    <property type="molecule type" value="Genomic_DNA"/>
</dbReference>
<evidence type="ECO:0000313" key="3">
    <source>
        <dbReference type="EMBL" id="HHV69987.1"/>
    </source>
</evidence>
<evidence type="ECO:0000259" key="2">
    <source>
        <dbReference type="PROSITE" id="PS50110"/>
    </source>
</evidence>
<sequence>TDHSRPPDVIVADYHLLNENGLDMIGFARETFQTEIPAILLTADRSKEVRQRAEDENVTVLHKPLRPAALRSLLSHFHHARQDNASAQNAAQ</sequence>
<proteinExistence type="predicted"/>
<name>A0A7V6PFG9_9HYPH</name>
<dbReference type="CDD" id="cd00156">
    <property type="entry name" value="REC"/>
    <property type="match status" value="1"/>
</dbReference>
<gene>
    <name evidence="3" type="ORF">GXX48_20490</name>
</gene>
<evidence type="ECO:0000313" key="4">
    <source>
        <dbReference type="Proteomes" id="UP000551563"/>
    </source>
</evidence>
<dbReference type="Proteomes" id="UP000551563">
    <property type="component" value="Unassembled WGS sequence"/>
</dbReference>
<evidence type="ECO:0000256" key="1">
    <source>
        <dbReference type="PROSITE-ProRule" id="PRU00169"/>
    </source>
</evidence>
<accession>A0A7V6PFG9</accession>
<feature type="modified residue" description="4-aspartylphosphate" evidence="1">
    <location>
        <position position="13"/>
    </location>
</feature>
<dbReference type="InterPro" id="IPR011006">
    <property type="entry name" value="CheY-like_superfamily"/>
</dbReference>
<reference evidence="3 4" key="1">
    <citation type="journal article" date="2020" name="Biotechnol. Biofuels">
        <title>New insights from the biogas microbiome by comprehensive genome-resolved metagenomics of nearly 1600 species originating from multiple anaerobic digesters.</title>
        <authorList>
            <person name="Campanaro S."/>
            <person name="Treu L."/>
            <person name="Rodriguez-R L.M."/>
            <person name="Kovalovszki A."/>
            <person name="Ziels R.M."/>
            <person name="Maus I."/>
            <person name="Zhu X."/>
            <person name="Kougias P.G."/>
            <person name="Basile A."/>
            <person name="Luo G."/>
            <person name="Schluter A."/>
            <person name="Konstantinidis K.T."/>
            <person name="Angelidaki I."/>
        </authorList>
    </citation>
    <scope>NUCLEOTIDE SEQUENCE [LARGE SCALE GENOMIC DNA]</scope>
    <source>
        <strain evidence="3">AS04akNAM_66</strain>
    </source>
</reference>
<comment type="caution">
    <text evidence="3">The sequence shown here is derived from an EMBL/GenBank/DDBJ whole genome shotgun (WGS) entry which is preliminary data.</text>
</comment>
<dbReference type="PROSITE" id="PS50110">
    <property type="entry name" value="RESPONSE_REGULATORY"/>
    <property type="match status" value="1"/>
</dbReference>
<keyword evidence="1" id="KW-0597">Phosphoprotein</keyword>
<organism evidence="3 4">
    <name type="scientific">Brucella intermedia</name>
    <dbReference type="NCBI Taxonomy" id="94625"/>
    <lineage>
        <taxon>Bacteria</taxon>
        <taxon>Pseudomonadati</taxon>
        <taxon>Pseudomonadota</taxon>
        <taxon>Alphaproteobacteria</taxon>
        <taxon>Hyphomicrobiales</taxon>
        <taxon>Brucellaceae</taxon>
        <taxon>Brucella/Ochrobactrum group</taxon>
        <taxon>Brucella</taxon>
    </lineage>
</organism>
<dbReference type="AlphaFoldDB" id="A0A7V6PFG9"/>
<dbReference type="InterPro" id="IPR001789">
    <property type="entry name" value="Sig_transdc_resp-reg_receiver"/>
</dbReference>
<protein>
    <submittedName>
        <fullName evidence="3">Response regulator</fullName>
    </submittedName>
</protein>
<dbReference type="GO" id="GO:0000160">
    <property type="term" value="P:phosphorelay signal transduction system"/>
    <property type="evidence" value="ECO:0007669"/>
    <property type="project" value="InterPro"/>
</dbReference>